<keyword evidence="1" id="KW-0812">Transmembrane</keyword>
<name>A0A0G0G6Y0_9BACT</name>
<evidence type="ECO:0000256" key="1">
    <source>
        <dbReference type="SAM" id="Phobius"/>
    </source>
</evidence>
<comment type="caution">
    <text evidence="2">The sequence shown here is derived from an EMBL/GenBank/DDBJ whole genome shotgun (WGS) entry which is preliminary data.</text>
</comment>
<proteinExistence type="predicted"/>
<evidence type="ECO:0000313" key="2">
    <source>
        <dbReference type="EMBL" id="KKP87482.1"/>
    </source>
</evidence>
<evidence type="ECO:0000313" key="3">
    <source>
        <dbReference type="Proteomes" id="UP000034798"/>
    </source>
</evidence>
<dbReference type="EMBL" id="LBQZ01000047">
    <property type="protein sequence ID" value="KKP87482.1"/>
    <property type="molecule type" value="Genomic_DNA"/>
</dbReference>
<gene>
    <name evidence="2" type="ORF">UR91_C0047G0005</name>
</gene>
<feature type="transmembrane region" description="Helical" evidence="1">
    <location>
        <begin position="7"/>
        <end position="25"/>
    </location>
</feature>
<dbReference type="Proteomes" id="UP000034798">
    <property type="component" value="Unassembled WGS sequence"/>
</dbReference>
<reference evidence="2 3" key="1">
    <citation type="journal article" date="2015" name="Nature">
        <title>rRNA introns, odd ribosomes, and small enigmatic genomes across a large radiation of phyla.</title>
        <authorList>
            <person name="Brown C.T."/>
            <person name="Hug L.A."/>
            <person name="Thomas B.C."/>
            <person name="Sharon I."/>
            <person name="Castelle C.J."/>
            <person name="Singh A."/>
            <person name="Wilkins M.J."/>
            <person name="Williams K.H."/>
            <person name="Banfield J.F."/>
        </authorList>
    </citation>
    <scope>NUCLEOTIDE SEQUENCE [LARGE SCALE GENOMIC DNA]</scope>
</reference>
<accession>A0A0G0G6Y0</accession>
<sequence>MSISKKNIVIAFVVLVMLGIGFLIYKNNKDVNYSVVYMTTGEVYVGKLSTFPNLELRDGFIFQVTKDVKDSTKTNFQLQPIKDALWAPQSMHLIKDNVVFYGELMSDSKIAETLAKQAR</sequence>
<protein>
    <submittedName>
        <fullName evidence="2">Uncharacterized protein</fullName>
    </submittedName>
</protein>
<keyword evidence="1" id="KW-1133">Transmembrane helix</keyword>
<organism evidence="2 3">
    <name type="scientific">Candidatus Nomurabacteria bacterium GW2011_GWC2_35_8</name>
    <dbReference type="NCBI Taxonomy" id="1618752"/>
    <lineage>
        <taxon>Bacteria</taxon>
        <taxon>Candidatus Nomuraibacteriota</taxon>
    </lineage>
</organism>
<keyword evidence="1" id="KW-0472">Membrane</keyword>
<dbReference type="AlphaFoldDB" id="A0A0G0G6Y0"/>